<evidence type="ECO:0000256" key="1">
    <source>
        <dbReference type="ARBA" id="ARBA00022737"/>
    </source>
</evidence>
<evidence type="ECO:0000259" key="3">
    <source>
        <dbReference type="Pfam" id="PF03107"/>
    </source>
</evidence>
<accession>A0AA88VPV7</accession>
<feature type="compositionally biased region" description="Basic and acidic residues" evidence="2">
    <location>
        <begin position="177"/>
        <end position="195"/>
    </location>
</feature>
<dbReference type="EMBL" id="JAVXUP010001477">
    <property type="protein sequence ID" value="KAK3011164.1"/>
    <property type="molecule type" value="Genomic_DNA"/>
</dbReference>
<evidence type="ECO:0000313" key="5">
    <source>
        <dbReference type="Proteomes" id="UP001188597"/>
    </source>
</evidence>
<dbReference type="InterPro" id="IPR053192">
    <property type="entry name" value="Vacuole_Formation_Reg"/>
</dbReference>
<dbReference type="InterPro" id="IPR046349">
    <property type="entry name" value="C1-like_sf"/>
</dbReference>
<feature type="region of interest" description="Disordered" evidence="2">
    <location>
        <begin position="177"/>
        <end position="204"/>
    </location>
</feature>
<sequence>MDLESKHFSHEHELILNEVQQLEDGKTKRAVFYGCLEPIAEQAFFSCGDCDDFFLHQTCANLSKDMEGLVHPQHPLILLANRSCICDVCGRDWKRFTYNCALCDFDVCIACALAKFTSLSRYAPHLVDTENRKARRFEKGLRRGIKNRLLALKLPTYAKVVERAEILEADYEEFQKEKEEQRHKRGRTETSDKNKGGGQNKKKLALQEGVRSTRRLSKICDTCDLDSWFMPSWTEIWLMTHITVTSSSLLKQFFAHIQCATSELKSISSERSEIKMGETSKVMKFPVPDEFMNQINYFLQELNIGEIQRATELAHVSHPHPLILCDVQAGNICISKDDLLVCNGCAQPIMASNSYYRCSQISCDFFLHTICTELPDEVQHPCHPEHPLSFHPKSSAESLSIFACNLCSTYSNGFRYRCELCNYDLDLRCASLPDTIEHEAHRHSLVPATSGIHCSACREYCSFVVYGCDTCGFYLDAFCAMFPRTATHYYDAHPLSLDYPPFPDHPDEFYCEMCQDEIAPNLWLYHCRDCNQSFHPDCLLPGHWWSNIKSGGTCVVAENIHEHPKLKLQKILQGDRISKWWCSLCDYDESAMVACTECDFLMCLRCLNKYPSADVHW</sequence>
<name>A0AA88VPV7_9ASTE</name>
<protein>
    <recommendedName>
        <fullName evidence="3">DC1 domain-containing protein</fullName>
    </recommendedName>
</protein>
<evidence type="ECO:0000313" key="4">
    <source>
        <dbReference type="EMBL" id="KAK3011164.1"/>
    </source>
</evidence>
<dbReference type="SUPFAM" id="SSF57889">
    <property type="entry name" value="Cysteine-rich domain"/>
    <property type="match status" value="3"/>
</dbReference>
<dbReference type="Proteomes" id="UP001188597">
    <property type="component" value="Unassembled WGS sequence"/>
</dbReference>
<dbReference type="PANTHER" id="PTHR32410">
    <property type="entry name" value="CYSTEINE/HISTIDINE-RICH C1 DOMAIN FAMILY PROTEIN"/>
    <property type="match status" value="1"/>
</dbReference>
<dbReference type="InterPro" id="IPR004146">
    <property type="entry name" value="DC1"/>
</dbReference>
<comment type="caution">
    <text evidence="4">The sequence shown here is derived from an EMBL/GenBank/DDBJ whole genome shotgun (WGS) entry which is preliminary data.</text>
</comment>
<dbReference type="AlphaFoldDB" id="A0AA88VPV7"/>
<dbReference type="Pfam" id="PF03107">
    <property type="entry name" value="C1_2"/>
    <property type="match status" value="4"/>
</dbReference>
<feature type="domain" description="DC1" evidence="3">
    <location>
        <begin position="317"/>
        <end position="371"/>
    </location>
</feature>
<feature type="domain" description="DC1" evidence="3">
    <location>
        <begin position="71"/>
        <end position="112"/>
    </location>
</feature>
<proteinExistence type="predicted"/>
<organism evidence="4 5">
    <name type="scientific">Escallonia herrerae</name>
    <dbReference type="NCBI Taxonomy" id="1293975"/>
    <lineage>
        <taxon>Eukaryota</taxon>
        <taxon>Viridiplantae</taxon>
        <taxon>Streptophyta</taxon>
        <taxon>Embryophyta</taxon>
        <taxon>Tracheophyta</taxon>
        <taxon>Spermatophyta</taxon>
        <taxon>Magnoliopsida</taxon>
        <taxon>eudicotyledons</taxon>
        <taxon>Gunneridae</taxon>
        <taxon>Pentapetalae</taxon>
        <taxon>asterids</taxon>
        <taxon>campanulids</taxon>
        <taxon>Escalloniales</taxon>
        <taxon>Escalloniaceae</taxon>
        <taxon>Escallonia</taxon>
    </lineage>
</organism>
<keyword evidence="5" id="KW-1185">Reference proteome</keyword>
<keyword evidence="1" id="KW-0677">Repeat</keyword>
<reference evidence="4" key="1">
    <citation type="submission" date="2022-12" db="EMBL/GenBank/DDBJ databases">
        <title>Draft genome assemblies for two species of Escallonia (Escalloniales).</title>
        <authorList>
            <person name="Chanderbali A."/>
            <person name="Dervinis C."/>
            <person name="Anghel I."/>
            <person name="Soltis D."/>
            <person name="Soltis P."/>
            <person name="Zapata F."/>
        </authorList>
    </citation>
    <scope>NUCLEOTIDE SEQUENCE</scope>
    <source>
        <strain evidence="4">UCBG64.0493</strain>
        <tissue evidence="4">Leaf</tissue>
    </source>
</reference>
<feature type="domain" description="DC1" evidence="3">
    <location>
        <begin position="490"/>
        <end position="538"/>
    </location>
</feature>
<gene>
    <name evidence="4" type="ORF">RJ639_013012</name>
</gene>
<evidence type="ECO:0000256" key="2">
    <source>
        <dbReference type="SAM" id="MobiDB-lite"/>
    </source>
</evidence>
<feature type="domain" description="DC1" evidence="3">
    <location>
        <begin position="381"/>
        <end position="430"/>
    </location>
</feature>
<dbReference type="PANTHER" id="PTHR32410:SF216">
    <property type="entry name" value="PHORBOL-ESTER_DAG-TYPE DOMAIN-CONTAINING PROTEIN"/>
    <property type="match status" value="1"/>
</dbReference>